<accession>A0A9P7BCM7</accession>
<dbReference type="PANTHER" id="PTHR16515">
    <property type="entry name" value="PR DOMAIN ZINC FINGER PROTEIN"/>
    <property type="match status" value="1"/>
</dbReference>
<dbReference type="FunFam" id="3.30.160.60:FF:002157">
    <property type="entry name" value="Transcription factor"/>
    <property type="match status" value="1"/>
</dbReference>
<comment type="function">
    <text evidence="1">May be involved in transcriptional regulation.</text>
</comment>
<keyword evidence="6 12" id="KW-0863">Zinc-finger</keyword>
<feature type="region of interest" description="Disordered" evidence="13">
    <location>
        <begin position="1"/>
        <end position="51"/>
    </location>
</feature>
<feature type="compositionally biased region" description="Polar residues" evidence="13">
    <location>
        <begin position="268"/>
        <end position="280"/>
    </location>
</feature>
<dbReference type="FunFam" id="3.30.160.60:FF:002224">
    <property type="entry name" value="AZF1p Zinc-finger transcription factor"/>
    <property type="match status" value="1"/>
</dbReference>
<dbReference type="Pfam" id="PF00096">
    <property type="entry name" value="zf-C2H2"/>
    <property type="match status" value="4"/>
</dbReference>
<keyword evidence="16" id="KW-1185">Reference proteome</keyword>
<feature type="compositionally biased region" description="Low complexity" evidence="13">
    <location>
        <begin position="33"/>
        <end position="51"/>
    </location>
</feature>
<reference evidence="15 16" key="1">
    <citation type="submission" date="2020-11" db="EMBL/GenBank/DDBJ databases">
        <title>Kefir isolates.</title>
        <authorList>
            <person name="Marcisauskas S."/>
            <person name="Kim Y."/>
            <person name="Blasche S."/>
        </authorList>
    </citation>
    <scope>NUCLEOTIDE SEQUENCE [LARGE SCALE GENOMIC DNA]</scope>
    <source>
        <strain evidence="15 16">OG2</strain>
    </source>
</reference>
<dbReference type="GO" id="GO:0005634">
    <property type="term" value="C:nucleus"/>
    <property type="evidence" value="ECO:0007669"/>
    <property type="project" value="UniProtKB-SubCell"/>
</dbReference>
<dbReference type="Gene3D" id="3.30.160.60">
    <property type="entry name" value="Classic Zinc Finger"/>
    <property type="match status" value="4"/>
</dbReference>
<feature type="compositionally biased region" description="Low complexity" evidence="13">
    <location>
        <begin position="737"/>
        <end position="747"/>
    </location>
</feature>
<evidence type="ECO:0000259" key="14">
    <source>
        <dbReference type="PROSITE" id="PS50157"/>
    </source>
</evidence>
<dbReference type="FunFam" id="3.30.160.60:FF:001498">
    <property type="entry name" value="Zinc finger protein 404"/>
    <property type="match status" value="1"/>
</dbReference>
<feature type="compositionally biased region" description="Polar residues" evidence="13">
    <location>
        <begin position="653"/>
        <end position="689"/>
    </location>
</feature>
<feature type="compositionally biased region" description="Polar residues" evidence="13">
    <location>
        <begin position="125"/>
        <end position="157"/>
    </location>
</feature>
<dbReference type="PROSITE" id="PS00028">
    <property type="entry name" value="ZINC_FINGER_C2H2_1"/>
    <property type="match status" value="4"/>
</dbReference>
<keyword evidence="9" id="KW-0238">DNA-binding</keyword>
<feature type="compositionally biased region" description="Low complexity" evidence="13">
    <location>
        <begin position="185"/>
        <end position="197"/>
    </location>
</feature>
<name>A0A9P7BCM7_MAUEX</name>
<comment type="subcellular location">
    <subcellularLocation>
        <location evidence="2">Nucleus</location>
    </subcellularLocation>
</comment>
<feature type="compositionally biased region" description="Low complexity" evidence="13">
    <location>
        <begin position="115"/>
        <end position="124"/>
    </location>
</feature>
<evidence type="ECO:0000313" key="15">
    <source>
        <dbReference type="EMBL" id="KAG0671225.1"/>
    </source>
</evidence>
<evidence type="ECO:0000256" key="11">
    <source>
        <dbReference type="ARBA" id="ARBA00023242"/>
    </source>
</evidence>
<keyword evidence="7" id="KW-0862">Zinc</keyword>
<feature type="compositionally biased region" description="Polar residues" evidence="13">
    <location>
        <begin position="10"/>
        <end position="23"/>
    </location>
</feature>
<evidence type="ECO:0000256" key="12">
    <source>
        <dbReference type="PROSITE-ProRule" id="PRU00042"/>
    </source>
</evidence>
<gene>
    <name evidence="15" type="primary">ZSCAN5B</name>
    <name evidence="15" type="ORF">C6P45_000989</name>
</gene>
<dbReference type="InterPro" id="IPR050331">
    <property type="entry name" value="Zinc_finger"/>
</dbReference>
<dbReference type="FunFam" id="3.30.160.60:FF:000226">
    <property type="entry name" value="Zinc finger protein 236 variant"/>
    <property type="match status" value="1"/>
</dbReference>
<feature type="domain" description="C2H2-type" evidence="14">
    <location>
        <begin position="547"/>
        <end position="574"/>
    </location>
</feature>
<dbReference type="Proteomes" id="UP000750334">
    <property type="component" value="Unassembled WGS sequence"/>
</dbReference>
<feature type="compositionally biased region" description="Low complexity" evidence="13">
    <location>
        <begin position="690"/>
        <end position="702"/>
    </location>
</feature>
<feature type="domain" description="C2H2-type" evidence="14">
    <location>
        <begin position="491"/>
        <end position="518"/>
    </location>
</feature>
<dbReference type="PANTHER" id="PTHR16515:SF49">
    <property type="entry name" value="GASTRULA ZINC FINGER PROTEIN XLCGF49.1-LIKE-RELATED"/>
    <property type="match status" value="1"/>
</dbReference>
<dbReference type="EMBL" id="PUHR01000014">
    <property type="protein sequence ID" value="KAG0671225.1"/>
    <property type="molecule type" value="Genomic_DNA"/>
</dbReference>
<evidence type="ECO:0000256" key="4">
    <source>
        <dbReference type="ARBA" id="ARBA00022723"/>
    </source>
</evidence>
<dbReference type="GO" id="GO:0003677">
    <property type="term" value="F:DNA binding"/>
    <property type="evidence" value="ECO:0007669"/>
    <property type="project" value="UniProtKB-KW"/>
</dbReference>
<dbReference type="InterPro" id="IPR036236">
    <property type="entry name" value="Znf_C2H2_sf"/>
</dbReference>
<feature type="region of interest" description="Disordered" evidence="13">
    <location>
        <begin position="643"/>
        <end position="800"/>
    </location>
</feature>
<feature type="compositionally biased region" description="Acidic residues" evidence="13">
    <location>
        <begin position="313"/>
        <end position="322"/>
    </location>
</feature>
<feature type="compositionally biased region" description="Polar residues" evidence="13">
    <location>
        <begin position="703"/>
        <end position="722"/>
    </location>
</feature>
<dbReference type="PROSITE" id="PS50157">
    <property type="entry name" value="ZINC_FINGER_C2H2_2"/>
    <property type="match status" value="4"/>
</dbReference>
<evidence type="ECO:0000256" key="13">
    <source>
        <dbReference type="SAM" id="MobiDB-lite"/>
    </source>
</evidence>
<comment type="similarity">
    <text evidence="3">Belongs to the krueppel C2H2-type zinc-finger protein family.</text>
</comment>
<feature type="domain" description="C2H2-type" evidence="14">
    <location>
        <begin position="575"/>
        <end position="600"/>
    </location>
</feature>
<keyword evidence="5" id="KW-0677">Repeat</keyword>
<evidence type="ECO:0000256" key="9">
    <source>
        <dbReference type="ARBA" id="ARBA00023125"/>
    </source>
</evidence>
<feature type="region of interest" description="Disordered" evidence="13">
    <location>
        <begin position="115"/>
        <end position="157"/>
    </location>
</feature>
<feature type="region of interest" description="Disordered" evidence="13">
    <location>
        <begin position="305"/>
        <end position="355"/>
    </location>
</feature>
<protein>
    <submittedName>
        <fullName evidence="15">Zinc finger and SCAN domain-containing protein 5B</fullName>
    </submittedName>
</protein>
<evidence type="ECO:0000256" key="8">
    <source>
        <dbReference type="ARBA" id="ARBA00023015"/>
    </source>
</evidence>
<comment type="caution">
    <text evidence="15">The sequence shown here is derived from an EMBL/GenBank/DDBJ whole genome shotgun (WGS) entry which is preliminary data.</text>
</comment>
<dbReference type="InterPro" id="IPR013087">
    <property type="entry name" value="Znf_C2H2_type"/>
</dbReference>
<evidence type="ECO:0000256" key="6">
    <source>
        <dbReference type="ARBA" id="ARBA00022771"/>
    </source>
</evidence>
<evidence type="ECO:0000313" key="16">
    <source>
        <dbReference type="Proteomes" id="UP000750334"/>
    </source>
</evidence>
<keyword evidence="10" id="KW-0804">Transcription</keyword>
<feature type="compositionally biased region" description="Low complexity" evidence="13">
    <location>
        <begin position="769"/>
        <end position="787"/>
    </location>
</feature>
<evidence type="ECO:0000256" key="7">
    <source>
        <dbReference type="ARBA" id="ARBA00022833"/>
    </source>
</evidence>
<dbReference type="AlphaFoldDB" id="A0A9P7BCM7"/>
<feature type="compositionally biased region" description="Polar residues" evidence="13">
    <location>
        <begin position="748"/>
        <end position="768"/>
    </location>
</feature>
<feature type="domain" description="C2H2-type" evidence="14">
    <location>
        <begin position="519"/>
        <end position="546"/>
    </location>
</feature>
<evidence type="ECO:0000256" key="2">
    <source>
        <dbReference type="ARBA" id="ARBA00004123"/>
    </source>
</evidence>
<keyword evidence="11" id="KW-0539">Nucleus</keyword>
<keyword evidence="4" id="KW-0479">Metal-binding</keyword>
<feature type="region of interest" description="Disordered" evidence="13">
    <location>
        <begin position="171"/>
        <end position="197"/>
    </location>
</feature>
<dbReference type="OrthoDB" id="427030at2759"/>
<dbReference type="SUPFAM" id="SSF57667">
    <property type="entry name" value="beta-beta-alpha zinc fingers"/>
    <property type="match status" value="2"/>
</dbReference>
<dbReference type="GO" id="GO:0010468">
    <property type="term" value="P:regulation of gene expression"/>
    <property type="evidence" value="ECO:0007669"/>
    <property type="project" value="TreeGrafter"/>
</dbReference>
<sequence>MNNQNNNNQYQRYSGGNSLQSYQGGIPSVTGNQQQQQQQMLQQQQPGQNIEQGQQGEWIYTNTGSTGTVAPFLDLPANQQQQRYSFSQDGNTILMNPFGRGYSIVNSNATLPISSTSTNNNNNNVGSFSTQQPVLRQPSYTKRNSSMSTFFIPNDPNTTEMDIFRKDSMKPPILIPQQGQGQGQGQPNPNNRFSNSSNEFESFIQQPQMLHSTQIPMNSNQQGSIFNVRNPRFNDDFNFQFRSRKYSLRDSLDSGNSARLSQIGNQFPITNNINTTNHSQMDPLRNRSHISSNSGLLFHERDIQEVSRKESQNDNDDDDDMAPLDPLQKRRRIRTEPILQKHEDHPSDHEDENENKLKLVGTTKVDQLMLMIQARQKGITDKIKTKPNGELILDENSGIMPPKDELVGGIEKPKIDHPHQDIKPINSSLQRNSISNGNNLIETVNVPTTTILPTDSTLHENILDSNTSDHHHHTINTLSIPNSVITKDKKYQCQYCHKFFSQPTHLEVHIRSHVGHKPFKCKFCGRHFTQGGNLRTHQKLHTGEKPYSCDVCFKKFSRKGNLAAHLLTHQNIKPFICKLDNCNKGFTQLGNMKAHQNRFHLDTLLHLTSRLATMETDINLVPEDERELLNYFASIYKNSNKGIKGRGKGSTKIIPNNDFQTSPMSMTSSESINGRNSGSQNQSEQMSVSNNDNNGNKNNNKNYTTAPQINPNQLRSNKNGAATNDPLVGNILQLTGNNNNNVTNNNNPAPSSTSNLINNYQMDYQPKQTTGTTSNNIPNSINTSLLSDQDNKYQLGDGST</sequence>
<evidence type="ECO:0000256" key="3">
    <source>
        <dbReference type="ARBA" id="ARBA00006991"/>
    </source>
</evidence>
<evidence type="ECO:0000256" key="5">
    <source>
        <dbReference type="ARBA" id="ARBA00022737"/>
    </source>
</evidence>
<keyword evidence="8" id="KW-0805">Transcription regulation</keyword>
<evidence type="ECO:0000256" key="10">
    <source>
        <dbReference type="ARBA" id="ARBA00023163"/>
    </source>
</evidence>
<organism evidence="15 16">
    <name type="scientific">Maudiozyma exigua</name>
    <name type="common">Yeast</name>
    <name type="synonym">Kazachstania exigua</name>
    <dbReference type="NCBI Taxonomy" id="34358"/>
    <lineage>
        <taxon>Eukaryota</taxon>
        <taxon>Fungi</taxon>
        <taxon>Dikarya</taxon>
        <taxon>Ascomycota</taxon>
        <taxon>Saccharomycotina</taxon>
        <taxon>Saccharomycetes</taxon>
        <taxon>Saccharomycetales</taxon>
        <taxon>Saccharomycetaceae</taxon>
        <taxon>Maudiozyma</taxon>
    </lineage>
</organism>
<dbReference type="SMART" id="SM00355">
    <property type="entry name" value="ZnF_C2H2"/>
    <property type="match status" value="4"/>
</dbReference>
<feature type="compositionally biased region" description="Basic and acidic residues" evidence="13">
    <location>
        <begin position="339"/>
        <end position="348"/>
    </location>
</feature>
<feature type="region of interest" description="Disordered" evidence="13">
    <location>
        <begin position="268"/>
        <end position="290"/>
    </location>
</feature>
<dbReference type="GO" id="GO:0008270">
    <property type="term" value="F:zinc ion binding"/>
    <property type="evidence" value="ECO:0007669"/>
    <property type="project" value="UniProtKB-KW"/>
</dbReference>
<evidence type="ECO:0000256" key="1">
    <source>
        <dbReference type="ARBA" id="ARBA00003767"/>
    </source>
</evidence>
<proteinExistence type="inferred from homology"/>